<dbReference type="SUPFAM" id="SSF46689">
    <property type="entry name" value="Homeodomain-like"/>
    <property type="match status" value="2"/>
</dbReference>
<evidence type="ECO:0000259" key="3">
    <source>
        <dbReference type="PROSITE" id="PS01124"/>
    </source>
</evidence>
<keyword evidence="2" id="KW-0804">Transcription</keyword>
<dbReference type="RefSeq" id="WP_251261807.1">
    <property type="nucleotide sequence ID" value="NZ_JAMQGP010000006.1"/>
</dbReference>
<dbReference type="Pfam" id="PF12833">
    <property type="entry name" value="HTH_18"/>
    <property type="match status" value="1"/>
</dbReference>
<reference evidence="4 5" key="1">
    <citation type="journal article" date="2013" name="Antonie Van Leeuwenhoek">
        <title>Echinimonas agarilytica gen. nov., sp. nov., a new gammaproteobacterium isolated from the sea urchin Strongylocentrotus intermedius.</title>
        <authorList>
            <person name="Nedashkovskaya O.I."/>
            <person name="Stenkova A.M."/>
            <person name="Zhukova N.V."/>
            <person name="Van Trappen S."/>
            <person name="Lee J.S."/>
            <person name="Kim S.B."/>
        </authorList>
    </citation>
    <scope>NUCLEOTIDE SEQUENCE [LARGE SCALE GENOMIC DNA]</scope>
    <source>
        <strain evidence="4 5">KMM 6351</strain>
    </source>
</reference>
<evidence type="ECO:0000256" key="1">
    <source>
        <dbReference type="ARBA" id="ARBA00023015"/>
    </source>
</evidence>
<dbReference type="Proteomes" id="UP001165393">
    <property type="component" value="Unassembled WGS sequence"/>
</dbReference>
<dbReference type="InterPro" id="IPR009594">
    <property type="entry name" value="Tscrpt_reg_HTH_AraC_N"/>
</dbReference>
<evidence type="ECO:0000313" key="4">
    <source>
        <dbReference type="EMBL" id="MCM2680374.1"/>
    </source>
</evidence>
<accession>A0AA41W7E6</accession>
<name>A0AA41W7E6_9GAMM</name>
<evidence type="ECO:0000256" key="2">
    <source>
        <dbReference type="ARBA" id="ARBA00023163"/>
    </source>
</evidence>
<dbReference type="GO" id="GO:0043565">
    <property type="term" value="F:sequence-specific DNA binding"/>
    <property type="evidence" value="ECO:0007669"/>
    <property type="project" value="InterPro"/>
</dbReference>
<feature type="domain" description="HTH araC/xylS-type" evidence="3">
    <location>
        <begin position="197"/>
        <end position="295"/>
    </location>
</feature>
<gene>
    <name evidence="4" type="ORF">NAF29_11925</name>
</gene>
<keyword evidence="5" id="KW-1185">Reference proteome</keyword>
<keyword evidence="1" id="KW-0805">Transcription regulation</keyword>
<evidence type="ECO:0000313" key="5">
    <source>
        <dbReference type="Proteomes" id="UP001165393"/>
    </source>
</evidence>
<dbReference type="PROSITE" id="PS01124">
    <property type="entry name" value="HTH_ARAC_FAMILY_2"/>
    <property type="match status" value="1"/>
</dbReference>
<dbReference type="PANTHER" id="PTHR43436:SF2">
    <property type="entry name" value="ARAC_XYLS FAMILY TRANSCRIPTIONAL REGULATOR"/>
    <property type="match status" value="1"/>
</dbReference>
<sequence>MHHLASLMQSYVDRNNLHSLNGVSATSIPGVKFYRADKGSPRQPFIYDAGIIIMGQGHKTIHLADHQMSYGPGDFLVLGAPLPLECEAFADNGLPMMGLSIEIDSPLLHRLVNDLQAFTHATGPDKGPLDCCVKSVHLCPPMLDATHRLLQALLHQTDAHMLGESIVSEIIYRVLVSTQGHVLFDLARHDGHYARVTRALHKMHQQYADPITVEVLAEEANMSVSAFHKAFRLVTRESPLQYLKKVRLNKAKELIAAQGKRANDAARLVGYASPSQFSREFKRHFNATPKTLLNQSATA</sequence>
<dbReference type="InterPro" id="IPR018060">
    <property type="entry name" value="HTH_AraC"/>
</dbReference>
<organism evidence="4 5">
    <name type="scientific">Echinimonas agarilytica</name>
    <dbReference type="NCBI Taxonomy" id="1215918"/>
    <lineage>
        <taxon>Bacteria</taxon>
        <taxon>Pseudomonadati</taxon>
        <taxon>Pseudomonadota</taxon>
        <taxon>Gammaproteobacteria</taxon>
        <taxon>Alteromonadales</taxon>
        <taxon>Echinimonadaceae</taxon>
        <taxon>Echinimonas</taxon>
    </lineage>
</organism>
<dbReference type="Gene3D" id="1.10.10.60">
    <property type="entry name" value="Homeodomain-like"/>
    <property type="match status" value="2"/>
</dbReference>
<proteinExistence type="predicted"/>
<dbReference type="Pfam" id="PF06719">
    <property type="entry name" value="AraC_N"/>
    <property type="match status" value="1"/>
</dbReference>
<dbReference type="PANTHER" id="PTHR43436">
    <property type="entry name" value="ARAC-FAMILY TRANSCRIPTIONAL REGULATOR"/>
    <property type="match status" value="1"/>
</dbReference>
<dbReference type="AlphaFoldDB" id="A0AA41W7E6"/>
<dbReference type="InterPro" id="IPR009057">
    <property type="entry name" value="Homeodomain-like_sf"/>
</dbReference>
<comment type="caution">
    <text evidence="4">The sequence shown here is derived from an EMBL/GenBank/DDBJ whole genome shotgun (WGS) entry which is preliminary data.</text>
</comment>
<protein>
    <submittedName>
        <fullName evidence="4">AraC family transcriptional regulator</fullName>
    </submittedName>
</protein>
<dbReference type="GO" id="GO:0003700">
    <property type="term" value="F:DNA-binding transcription factor activity"/>
    <property type="evidence" value="ECO:0007669"/>
    <property type="project" value="InterPro"/>
</dbReference>
<dbReference type="SMART" id="SM00342">
    <property type="entry name" value="HTH_ARAC"/>
    <property type="match status" value="1"/>
</dbReference>
<dbReference type="EMBL" id="JAMQGP010000006">
    <property type="protein sequence ID" value="MCM2680374.1"/>
    <property type="molecule type" value="Genomic_DNA"/>
</dbReference>